<evidence type="ECO:0000256" key="1">
    <source>
        <dbReference type="SAM" id="MobiDB-lite"/>
    </source>
</evidence>
<protein>
    <submittedName>
        <fullName evidence="2">Uncharacterized protein</fullName>
    </submittedName>
</protein>
<proteinExistence type="predicted"/>
<sequence length="258" mass="28736">METRASKTKNKNGNNTMPEIVKAPLPGDDEMNDTDTEKHHRGGHGPAPEKGAHESRLCPPPRLQAYCLDHFLMECEIYHEQENNRYHKLVAHSRQMFLEKQSQDNSSNQPASAPMRLQPSRRAKENRSNAATPEPTALRGPPSRQGRPTFHTVQDNVATTPRKLAPPAPMHDIHPQFIGGNVKESGLMFRGINFFVDVCGNKTMIILVDFKGLLDLCVELSEEEEALPDSPTSLFARLSSIESKPRGTSAAGAKRRTR</sequence>
<dbReference type="AlphaFoldDB" id="A0A439D2I2"/>
<feature type="region of interest" description="Disordered" evidence="1">
    <location>
        <begin position="1"/>
        <end position="57"/>
    </location>
</feature>
<name>A0A439D2I2_9PEZI</name>
<dbReference type="Proteomes" id="UP000286045">
    <property type="component" value="Unassembled WGS sequence"/>
</dbReference>
<comment type="caution">
    <text evidence="2">The sequence shown here is derived from an EMBL/GenBank/DDBJ whole genome shotgun (WGS) entry which is preliminary data.</text>
</comment>
<feature type="region of interest" description="Disordered" evidence="1">
    <location>
        <begin position="238"/>
        <end position="258"/>
    </location>
</feature>
<evidence type="ECO:0000313" key="2">
    <source>
        <dbReference type="EMBL" id="RWA08645.1"/>
    </source>
</evidence>
<keyword evidence="3" id="KW-1185">Reference proteome</keyword>
<reference evidence="2 3" key="1">
    <citation type="submission" date="2018-12" db="EMBL/GenBank/DDBJ databases">
        <title>Draft genome sequence of Xylaria grammica IHI A82.</title>
        <authorList>
            <person name="Buettner E."/>
            <person name="Kellner H."/>
        </authorList>
    </citation>
    <scope>NUCLEOTIDE SEQUENCE [LARGE SCALE GENOMIC DNA]</scope>
    <source>
        <strain evidence="2 3">IHI A82</strain>
    </source>
</reference>
<evidence type="ECO:0000313" key="3">
    <source>
        <dbReference type="Proteomes" id="UP000286045"/>
    </source>
</evidence>
<gene>
    <name evidence="2" type="ORF">EKO27_g6469</name>
</gene>
<feature type="compositionally biased region" description="Basic residues" evidence="1">
    <location>
        <begin position="1"/>
        <end position="10"/>
    </location>
</feature>
<organism evidence="2 3">
    <name type="scientific">Xylaria grammica</name>
    <dbReference type="NCBI Taxonomy" id="363999"/>
    <lineage>
        <taxon>Eukaryota</taxon>
        <taxon>Fungi</taxon>
        <taxon>Dikarya</taxon>
        <taxon>Ascomycota</taxon>
        <taxon>Pezizomycotina</taxon>
        <taxon>Sordariomycetes</taxon>
        <taxon>Xylariomycetidae</taxon>
        <taxon>Xylariales</taxon>
        <taxon>Xylariaceae</taxon>
        <taxon>Xylaria</taxon>
    </lineage>
</organism>
<dbReference type="EMBL" id="RYZI01000190">
    <property type="protein sequence ID" value="RWA08645.1"/>
    <property type="molecule type" value="Genomic_DNA"/>
</dbReference>
<feature type="region of interest" description="Disordered" evidence="1">
    <location>
        <begin position="100"/>
        <end position="171"/>
    </location>
</feature>
<accession>A0A439D2I2</accession>